<dbReference type="Pfam" id="PF13403">
    <property type="entry name" value="Hint_2"/>
    <property type="match status" value="1"/>
</dbReference>
<gene>
    <name evidence="2" type="ORF">SAMN04488118_102361</name>
</gene>
<accession>A0A1G5Q001</accession>
<dbReference type="SUPFAM" id="SSF51294">
    <property type="entry name" value="Hedgehog/intein (Hint) domain"/>
    <property type="match status" value="1"/>
</dbReference>
<dbReference type="EMBL" id="FMWG01000002">
    <property type="protein sequence ID" value="SCZ54978.1"/>
    <property type="molecule type" value="Genomic_DNA"/>
</dbReference>
<feature type="domain" description="Hedgehog/Intein (Hint)" evidence="1">
    <location>
        <begin position="31"/>
        <end position="161"/>
    </location>
</feature>
<sequence>MLEWLIKGNARGGFNSLGGALNAVATGQGGLVAGTRVASNLGWRSVEALEVGDEVLTFDNGMQPIIEMHRETFIWDGGALLTQQVPVYVPADALHNRAPVWMMPDQGVLIESDLIETLFNDPFAIVPASALVGYRGIDRVKPGHRMEVILPLFAEDQAIYLEAGTLGFSPAKRNLLTYGLSAQDSLYRVLSVEDARTVVKDLISKDEITAAALLSTGAQTSPYTPTELR</sequence>
<dbReference type="RefSeq" id="WP_090216643.1">
    <property type="nucleotide sequence ID" value="NZ_CANLDO010000001.1"/>
</dbReference>
<dbReference type="AlphaFoldDB" id="A0A1G5Q001"/>
<dbReference type="InterPro" id="IPR028992">
    <property type="entry name" value="Hedgehog/Intein_dom"/>
</dbReference>
<evidence type="ECO:0000313" key="3">
    <source>
        <dbReference type="Proteomes" id="UP000198767"/>
    </source>
</evidence>
<dbReference type="OrthoDB" id="7685535at2"/>
<name>A0A1G5Q001_9RHOB</name>
<dbReference type="InterPro" id="IPR036844">
    <property type="entry name" value="Hint_dom_sf"/>
</dbReference>
<evidence type="ECO:0000259" key="1">
    <source>
        <dbReference type="Pfam" id="PF13403"/>
    </source>
</evidence>
<proteinExistence type="predicted"/>
<keyword evidence="3" id="KW-1185">Reference proteome</keyword>
<evidence type="ECO:0000313" key="2">
    <source>
        <dbReference type="EMBL" id="SCZ54978.1"/>
    </source>
</evidence>
<organism evidence="2 3">
    <name type="scientific">Epibacterium ulvae</name>
    <dbReference type="NCBI Taxonomy" id="1156985"/>
    <lineage>
        <taxon>Bacteria</taxon>
        <taxon>Pseudomonadati</taxon>
        <taxon>Pseudomonadota</taxon>
        <taxon>Alphaproteobacteria</taxon>
        <taxon>Rhodobacterales</taxon>
        <taxon>Roseobacteraceae</taxon>
        <taxon>Epibacterium</taxon>
    </lineage>
</organism>
<protein>
    <submittedName>
        <fullName evidence="2">Hint domain-containing protein</fullName>
    </submittedName>
</protein>
<dbReference type="STRING" id="1156985.SAMN04488118_102361"/>
<reference evidence="2 3" key="1">
    <citation type="submission" date="2016-10" db="EMBL/GenBank/DDBJ databases">
        <authorList>
            <person name="de Groot N.N."/>
        </authorList>
    </citation>
    <scope>NUCLEOTIDE SEQUENCE [LARGE SCALE GENOMIC DNA]</scope>
    <source>
        <strain evidence="2 3">U95</strain>
    </source>
</reference>
<dbReference type="Proteomes" id="UP000198767">
    <property type="component" value="Unassembled WGS sequence"/>
</dbReference>